<evidence type="ECO:0000313" key="14">
    <source>
        <dbReference type="EMBL" id="VDN57351.1"/>
    </source>
</evidence>
<sequence length="496" mass="54339">MSLADELLADLDEDEGIIEANEQENLEGQLEEVGEQFPNMNIYDRVDAVAKLASTQNYKDLIAKMEEQLNLEEIPPVSKPLEADPQYKLIVQLSSLAADIDQELNVIHKFVRDKYEKRFPELESLVPNALEYLATVKLLGNDISTKGQNKQILSEILAPATCIVVSVTASTTQGKALDANELKAVQEACDLAEKLHTDRLNMYRLVESRMTLIAPNLCEILGAGTAAMIVAKAGGLAPLARLPACNLYVLGAQKKTLSGFSTTAILPHAGILFFHPIVQGVPPDFRQKTARLLATKTTLAARIDSLHEYIDGSAGKNLFEQIKQKIEKMLEPPPVKIAKPLPKPLDKSSKKRGGRRVRKMKERLGKSELRKKANRMNFGELAEDVIQNNVGFSLGQAISGGISGGRIRTAVVDPKTRAKMSQKLQKSMERQRAMGGVTSVRSRNTAGTTSSVTFTPVQGLEIVNPTLKQERTGSSSTTYFSPSATFVKVQTPVVHR</sequence>
<feature type="compositionally biased region" description="Basic residues" evidence="12">
    <location>
        <begin position="349"/>
        <end position="361"/>
    </location>
</feature>
<dbReference type="STRING" id="318479.A0A0N4U820"/>
<feature type="region of interest" description="Disordered" evidence="12">
    <location>
        <begin position="335"/>
        <end position="361"/>
    </location>
</feature>
<dbReference type="PANTHER" id="PTHR13904">
    <property type="entry name" value="PRE-MRNA SPLICING FACTOR PRP31"/>
    <property type="match status" value="1"/>
</dbReference>
<keyword evidence="6" id="KW-0694">RNA-binding</keyword>
<comment type="similarity">
    <text evidence="2">Belongs to the PRP31 family.</text>
</comment>
<dbReference type="InterPro" id="IPR012976">
    <property type="entry name" value="NOSIC"/>
</dbReference>
<evidence type="ECO:0000313" key="15">
    <source>
        <dbReference type="Proteomes" id="UP000038040"/>
    </source>
</evidence>
<dbReference type="GO" id="GO:0005687">
    <property type="term" value="C:U4 snRNP"/>
    <property type="evidence" value="ECO:0007669"/>
    <property type="project" value="TreeGrafter"/>
</dbReference>
<evidence type="ECO:0000313" key="16">
    <source>
        <dbReference type="Proteomes" id="UP000274756"/>
    </source>
</evidence>
<evidence type="ECO:0000256" key="4">
    <source>
        <dbReference type="ARBA" id="ARBA00022664"/>
    </source>
</evidence>
<dbReference type="Proteomes" id="UP000038040">
    <property type="component" value="Unplaced"/>
</dbReference>
<dbReference type="InterPro" id="IPR042239">
    <property type="entry name" value="Nop_C"/>
</dbReference>
<dbReference type="GO" id="GO:0003723">
    <property type="term" value="F:RNA binding"/>
    <property type="evidence" value="ECO:0007669"/>
    <property type="project" value="UniProtKB-KW"/>
</dbReference>
<dbReference type="Pfam" id="PF01798">
    <property type="entry name" value="Nop"/>
    <property type="match status" value="1"/>
</dbReference>
<keyword evidence="16" id="KW-1185">Reference proteome</keyword>
<evidence type="ECO:0000256" key="3">
    <source>
        <dbReference type="ARBA" id="ARBA00013538"/>
    </source>
</evidence>
<dbReference type="EMBL" id="UYYG01001159">
    <property type="protein sequence ID" value="VDN57351.1"/>
    <property type="molecule type" value="Genomic_DNA"/>
</dbReference>
<organism evidence="15 17">
    <name type="scientific">Dracunculus medinensis</name>
    <name type="common">Guinea worm</name>
    <dbReference type="NCBI Taxonomy" id="318479"/>
    <lineage>
        <taxon>Eukaryota</taxon>
        <taxon>Metazoa</taxon>
        <taxon>Ecdysozoa</taxon>
        <taxon>Nematoda</taxon>
        <taxon>Chromadorea</taxon>
        <taxon>Rhabditida</taxon>
        <taxon>Spirurina</taxon>
        <taxon>Dracunculoidea</taxon>
        <taxon>Dracunculidae</taxon>
        <taxon>Dracunculus</taxon>
    </lineage>
</organism>
<keyword evidence="4" id="KW-0507">mRNA processing</keyword>
<feature type="domain" description="Nop" evidence="13">
    <location>
        <begin position="213"/>
        <end position="331"/>
    </location>
</feature>
<keyword evidence="5" id="KW-0747">Spliceosome</keyword>
<keyword evidence="7" id="KW-0508">mRNA splicing</keyword>
<evidence type="ECO:0000256" key="8">
    <source>
        <dbReference type="ARBA" id="ARBA00023242"/>
    </source>
</evidence>
<evidence type="ECO:0000256" key="12">
    <source>
        <dbReference type="SAM" id="MobiDB-lite"/>
    </source>
</evidence>
<gene>
    <name evidence="14" type="ORF">DME_LOCUS7324</name>
</gene>
<evidence type="ECO:0000256" key="10">
    <source>
        <dbReference type="ARBA" id="ARBA00030766"/>
    </source>
</evidence>
<evidence type="ECO:0000256" key="2">
    <source>
        <dbReference type="ARBA" id="ARBA00005572"/>
    </source>
</evidence>
<dbReference type="WBParaSite" id="DME_0000316501-mRNA-1">
    <property type="protein sequence ID" value="DME_0000316501-mRNA-1"/>
    <property type="gene ID" value="DME_0000316501"/>
</dbReference>
<keyword evidence="9" id="KW-0687">Ribonucleoprotein</keyword>
<dbReference type="FunFam" id="1.10.287.4070:FF:000003">
    <property type="entry name" value="U4/U6 small nuclear ribonucleoprotein PRP31"/>
    <property type="match status" value="1"/>
</dbReference>
<evidence type="ECO:0000256" key="9">
    <source>
        <dbReference type="ARBA" id="ARBA00023274"/>
    </source>
</evidence>
<dbReference type="PANTHER" id="PTHR13904:SF0">
    <property type="entry name" value="U4_U6 SMALL NUCLEAR RIBONUCLEOPROTEIN PRP31"/>
    <property type="match status" value="1"/>
</dbReference>
<comment type="subcellular location">
    <subcellularLocation>
        <location evidence="1">Nucleus</location>
    </subcellularLocation>
</comment>
<name>A0A0N4U820_DRAME</name>
<evidence type="ECO:0000256" key="11">
    <source>
        <dbReference type="ARBA" id="ARBA00045397"/>
    </source>
</evidence>
<dbReference type="SUPFAM" id="SSF89124">
    <property type="entry name" value="Nop domain"/>
    <property type="match status" value="1"/>
</dbReference>
<keyword evidence="8" id="KW-0539">Nucleus</keyword>
<dbReference type="Proteomes" id="UP000274756">
    <property type="component" value="Unassembled WGS sequence"/>
</dbReference>
<dbReference type="GO" id="GO:0000244">
    <property type="term" value="P:spliceosomal tri-snRNP complex assembly"/>
    <property type="evidence" value="ECO:0007669"/>
    <property type="project" value="InterPro"/>
</dbReference>
<evidence type="ECO:0000256" key="6">
    <source>
        <dbReference type="ARBA" id="ARBA00022884"/>
    </source>
</evidence>
<reference evidence="17" key="1">
    <citation type="submission" date="2017-02" db="UniProtKB">
        <authorList>
            <consortium name="WormBaseParasite"/>
        </authorList>
    </citation>
    <scope>IDENTIFICATION</scope>
</reference>
<dbReference type="AlphaFoldDB" id="A0A0N4U820"/>
<dbReference type="PROSITE" id="PS51358">
    <property type="entry name" value="NOP"/>
    <property type="match status" value="1"/>
</dbReference>
<dbReference type="OrthoDB" id="4771285at2759"/>
<dbReference type="InterPro" id="IPR002687">
    <property type="entry name" value="Nop_dom"/>
</dbReference>
<proteinExistence type="inferred from homology"/>
<feature type="region of interest" description="Disordered" evidence="12">
    <location>
        <begin position="429"/>
        <end position="451"/>
    </location>
</feature>
<evidence type="ECO:0000256" key="7">
    <source>
        <dbReference type="ARBA" id="ARBA00023187"/>
    </source>
</evidence>
<evidence type="ECO:0000313" key="17">
    <source>
        <dbReference type="WBParaSite" id="DME_0000316501-mRNA-1"/>
    </source>
</evidence>
<dbReference type="Pfam" id="PF09785">
    <property type="entry name" value="Prp31_C"/>
    <property type="match status" value="1"/>
</dbReference>
<dbReference type="GO" id="GO:0046540">
    <property type="term" value="C:U4/U6 x U5 tri-snRNP complex"/>
    <property type="evidence" value="ECO:0007669"/>
    <property type="project" value="InterPro"/>
</dbReference>
<dbReference type="InterPro" id="IPR036070">
    <property type="entry name" value="Nop_dom_sf"/>
</dbReference>
<dbReference type="Gene3D" id="1.10.287.4070">
    <property type="match status" value="1"/>
</dbReference>
<evidence type="ECO:0000256" key="1">
    <source>
        <dbReference type="ARBA" id="ARBA00004123"/>
    </source>
</evidence>
<dbReference type="InterPro" id="IPR019175">
    <property type="entry name" value="Prp31_C"/>
</dbReference>
<dbReference type="InterPro" id="IPR027105">
    <property type="entry name" value="Prp31"/>
</dbReference>
<accession>A0A0N4U820</accession>
<dbReference type="Gene3D" id="1.10.246.90">
    <property type="entry name" value="Nop domain"/>
    <property type="match status" value="1"/>
</dbReference>
<dbReference type="SMART" id="SM00931">
    <property type="entry name" value="NOSIC"/>
    <property type="match status" value="1"/>
</dbReference>
<evidence type="ECO:0000259" key="13">
    <source>
        <dbReference type="PROSITE" id="PS51358"/>
    </source>
</evidence>
<dbReference type="GO" id="GO:0071011">
    <property type="term" value="C:precatalytic spliceosome"/>
    <property type="evidence" value="ECO:0007669"/>
    <property type="project" value="TreeGrafter"/>
</dbReference>
<reference evidence="14 16" key="2">
    <citation type="submission" date="2018-11" db="EMBL/GenBank/DDBJ databases">
        <authorList>
            <consortium name="Pathogen Informatics"/>
        </authorList>
    </citation>
    <scope>NUCLEOTIDE SEQUENCE [LARGE SCALE GENOMIC DNA]</scope>
</reference>
<comment type="function">
    <text evidence="11">Involved in pre-mRNA splicing as component of the spliceosome. Required for the assembly of the U4/U5/U6 tri-snRNP complex, one of the building blocks of the spliceosome.</text>
</comment>
<protein>
    <recommendedName>
        <fullName evidence="3">U4/U6 small nuclear ribonucleoprotein Prp31</fullName>
    </recommendedName>
    <alternativeName>
        <fullName evidence="10">Pre-mRNA-processing factor 31</fullName>
    </alternativeName>
</protein>
<dbReference type="FunFam" id="1.10.246.90:FF:000002">
    <property type="entry name" value="U4/U6 small nuclear ribonucleoprotein Prp31"/>
    <property type="match status" value="1"/>
</dbReference>
<evidence type="ECO:0000256" key="5">
    <source>
        <dbReference type="ARBA" id="ARBA00022728"/>
    </source>
</evidence>
<feature type="compositionally biased region" description="Polar residues" evidence="12">
    <location>
        <begin position="439"/>
        <end position="451"/>
    </location>
</feature>